<evidence type="ECO:0000313" key="3">
    <source>
        <dbReference type="Proteomes" id="UP000000844"/>
    </source>
</evidence>
<dbReference type="Gene3D" id="3.40.50.1820">
    <property type="entry name" value="alpha/beta hydrolase"/>
    <property type="match status" value="1"/>
</dbReference>
<dbReference type="Proteomes" id="UP000000844">
    <property type="component" value="Chromosome"/>
</dbReference>
<dbReference type="EMBL" id="CP001778">
    <property type="protein sequence ID" value="ADD45189.1"/>
    <property type="molecule type" value="Genomic_DNA"/>
</dbReference>
<accession>D3PWW5</accession>
<dbReference type="KEGG" id="sna:Snas_5558"/>
<dbReference type="eggNOG" id="COG2267">
    <property type="taxonomic scope" value="Bacteria"/>
</dbReference>
<organism evidence="2 3">
    <name type="scientific">Stackebrandtia nassauensis (strain DSM 44728 / CIP 108903 / NRRL B-16338 / NBRC 102104 / LLR-40K-21)</name>
    <dbReference type="NCBI Taxonomy" id="446470"/>
    <lineage>
        <taxon>Bacteria</taxon>
        <taxon>Bacillati</taxon>
        <taxon>Actinomycetota</taxon>
        <taxon>Actinomycetes</taxon>
        <taxon>Glycomycetales</taxon>
        <taxon>Glycomycetaceae</taxon>
        <taxon>Stackebrandtia</taxon>
    </lineage>
</organism>
<evidence type="ECO:0000259" key="1">
    <source>
        <dbReference type="Pfam" id="PF12697"/>
    </source>
</evidence>
<protein>
    <submittedName>
        <fullName evidence="2">Alpha/beta hydrolase fold protein</fullName>
    </submittedName>
</protein>
<dbReference type="InterPro" id="IPR050266">
    <property type="entry name" value="AB_hydrolase_sf"/>
</dbReference>
<dbReference type="SUPFAM" id="SSF53474">
    <property type="entry name" value="alpha/beta-Hydrolases"/>
    <property type="match status" value="1"/>
</dbReference>
<keyword evidence="3" id="KW-1185">Reference proteome</keyword>
<gene>
    <name evidence="2" type="ordered locus">Snas_5558</name>
</gene>
<dbReference type="OrthoDB" id="5495375at2"/>
<dbReference type="Pfam" id="PF12697">
    <property type="entry name" value="Abhydrolase_6"/>
    <property type="match status" value="1"/>
</dbReference>
<name>D3PWW5_STANL</name>
<dbReference type="HOGENOM" id="CLU_020336_51_0_11"/>
<dbReference type="PANTHER" id="PTHR43798">
    <property type="entry name" value="MONOACYLGLYCEROL LIPASE"/>
    <property type="match status" value="1"/>
</dbReference>
<sequence length="227" mass="24208">MRELILIHGFGSSSRAWAPQREALSQRFRVTAVDLPGHGARAADGFDLDAAVSAVREHVTDGAHVLGISGGATVAMLVALAEPGRLGSLLLSAPVAAPPASLAVQRTVMRLTPEPLLRNMMAKLYSGNRQRYRETAKRDFARCGKANLLAALAAIAELDLRDRLSDIDAPTLVVCGTRDRENLAPSTVVANGIPSATLHEIPGVGHLWNLEEPELFNRTVVDFAAGH</sequence>
<dbReference type="RefSeq" id="WP_013020760.1">
    <property type="nucleotide sequence ID" value="NC_013947.1"/>
</dbReference>
<dbReference type="AlphaFoldDB" id="D3PWW5"/>
<evidence type="ECO:0000313" key="2">
    <source>
        <dbReference type="EMBL" id="ADD45189.1"/>
    </source>
</evidence>
<feature type="domain" description="AB hydrolase-1" evidence="1">
    <location>
        <begin position="4"/>
        <end position="218"/>
    </location>
</feature>
<proteinExistence type="predicted"/>
<dbReference type="GO" id="GO:0016787">
    <property type="term" value="F:hydrolase activity"/>
    <property type="evidence" value="ECO:0007669"/>
    <property type="project" value="UniProtKB-KW"/>
</dbReference>
<keyword evidence="2" id="KW-0378">Hydrolase</keyword>
<dbReference type="InterPro" id="IPR029058">
    <property type="entry name" value="AB_hydrolase_fold"/>
</dbReference>
<dbReference type="STRING" id="446470.Snas_5558"/>
<reference evidence="2 3" key="1">
    <citation type="journal article" date="2009" name="Stand. Genomic Sci.">
        <title>Complete genome sequence of Stackebrandtia nassauensis type strain (LLR-40K-21).</title>
        <authorList>
            <person name="Munk C."/>
            <person name="Lapidus A."/>
            <person name="Copeland A."/>
            <person name="Jando M."/>
            <person name="Mayilraj S."/>
            <person name="Glavina Del Rio T."/>
            <person name="Nolan M."/>
            <person name="Chen F."/>
            <person name="Lucas S."/>
            <person name="Tice H."/>
            <person name="Cheng J.F."/>
            <person name="Han C."/>
            <person name="Detter J.C."/>
            <person name="Bruce D."/>
            <person name="Goodwin L."/>
            <person name="Chain P."/>
            <person name="Pitluck S."/>
            <person name="Goker M."/>
            <person name="Ovchinikova G."/>
            <person name="Pati A."/>
            <person name="Ivanova N."/>
            <person name="Mavromatis K."/>
            <person name="Chen A."/>
            <person name="Palaniappan K."/>
            <person name="Land M."/>
            <person name="Hauser L."/>
            <person name="Chang Y.J."/>
            <person name="Jeffries C.D."/>
            <person name="Bristow J."/>
            <person name="Eisen J.A."/>
            <person name="Markowitz V."/>
            <person name="Hugenholtz P."/>
            <person name="Kyrpides N.C."/>
            <person name="Klenk H.P."/>
        </authorList>
    </citation>
    <scope>NUCLEOTIDE SEQUENCE [LARGE SCALE GENOMIC DNA]</scope>
    <source>
        <strain evidence="3">DSM 44728 / CIP 108903 / NRRL B-16338 / NBRC 102104 / LLR-40K-21</strain>
    </source>
</reference>
<dbReference type="InterPro" id="IPR000073">
    <property type="entry name" value="AB_hydrolase_1"/>
</dbReference>